<organism evidence="1">
    <name type="scientific">viral metagenome</name>
    <dbReference type="NCBI Taxonomy" id="1070528"/>
    <lineage>
        <taxon>unclassified sequences</taxon>
        <taxon>metagenomes</taxon>
        <taxon>organismal metagenomes</taxon>
    </lineage>
</organism>
<name>A0A6C0HWY4_9ZZZZ</name>
<proteinExistence type="predicted"/>
<reference evidence="1" key="1">
    <citation type="journal article" date="2020" name="Nature">
        <title>Giant virus diversity and host interactions through global metagenomics.</title>
        <authorList>
            <person name="Schulz F."/>
            <person name="Roux S."/>
            <person name="Paez-Espino D."/>
            <person name="Jungbluth S."/>
            <person name="Walsh D.A."/>
            <person name="Denef V.J."/>
            <person name="McMahon K.D."/>
            <person name="Konstantinidis K.T."/>
            <person name="Eloe-Fadrosh E.A."/>
            <person name="Kyrpides N.C."/>
            <person name="Woyke T."/>
        </authorList>
    </citation>
    <scope>NUCLEOTIDE SEQUENCE</scope>
    <source>
        <strain evidence="1">GVMAG-M-3300023184-178</strain>
    </source>
</reference>
<protein>
    <submittedName>
        <fullName evidence="1">Uncharacterized protein</fullName>
    </submittedName>
</protein>
<accession>A0A6C0HWY4</accession>
<sequence>MTTITTTKPRAYYTQAAPKIPHEYFMTTKDLTEEGKKDNNICVQYKILPEEILNMEISQEPCHLDFRWFYELHTEENVRRLIGKIPSMGELSDWLPLLIMSLDKGKADGEEEGEKIILKGAFFNQNTRVVAFQTSYSPGCDCESKVYPIKCHEEGWTSQTRRMCAPITFWRELQAQVYLMMG</sequence>
<dbReference type="EMBL" id="MN740031">
    <property type="protein sequence ID" value="QHT85054.1"/>
    <property type="molecule type" value="Genomic_DNA"/>
</dbReference>
<dbReference type="AlphaFoldDB" id="A0A6C0HWY4"/>
<evidence type="ECO:0000313" key="1">
    <source>
        <dbReference type="EMBL" id="QHT85054.1"/>
    </source>
</evidence>